<evidence type="ECO:0000256" key="8">
    <source>
        <dbReference type="ARBA" id="ARBA00022989"/>
    </source>
</evidence>
<dbReference type="InterPro" id="IPR003838">
    <property type="entry name" value="ABC3_permease_C"/>
</dbReference>
<keyword evidence="6" id="KW-1003">Cell membrane</keyword>
<dbReference type="Proteomes" id="UP000234789">
    <property type="component" value="Unassembled WGS sequence"/>
</dbReference>
<dbReference type="Pfam" id="PF02687">
    <property type="entry name" value="FtsX"/>
    <property type="match status" value="1"/>
</dbReference>
<comment type="subcellular location">
    <subcellularLocation>
        <location evidence="1">Cell membrane</location>
        <topology evidence="1">Multi-pass membrane protein</topology>
    </subcellularLocation>
</comment>
<evidence type="ECO:0000256" key="9">
    <source>
        <dbReference type="ARBA" id="ARBA00023136"/>
    </source>
</evidence>
<evidence type="ECO:0000256" key="11">
    <source>
        <dbReference type="SAM" id="Phobius"/>
    </source>
</evidence>
<comment type="caution">
    <text evidence="13">The sequence shown here is derived from an EMBL/GenBank/DDBJ whole genome shotgun (WGS) entry which is preliminary data.</text>
</comment>
<dbReference type="AlphaFoldDB" id="A0A2N5N4M4"/>
<keyword evidence="9 11" id="KW-0472">Membrane</keyword>
<feature type="domain" description="ABC3 transporter permease C-terminal" evidence="12">
    <location>
        <begin position="256"/>
        <end position="365"/>
    </location>
</feature>
<proteinExistence type="inferred from homology"/>
<comment type="function">
    <text evidence="10">Part of the ABC transporter complex hrt involved in hemin import. Responsible for the translocation of the substrate across the membrane.</text>
</comment>
<dbReference type="PANTHER" id="PTHR43738">
    <property type="entry name" value="ABC TRANSPORTER, MEMBRANE PROTEIN"/>
    <property type="match status" value="1"/>
</dbReference>
<evidence type="ECO:0000256" key="4">
    <source>
        <dbReference type="ARBA" id="ARBA00016962"/>
    </source>
</evidence>
<evidence type="ECO:0000256" key="3">
    <source>
        <dbReference type="ARBA" id="ARBA00011131"/>
    </source>
</evidence>
<evidence type="ECO:0000313" key="13">
    <source>
        <dbReference type="EMBL" id="PLT45295.1"/>
    </source>
</evidence>
<organism evidence="13 14">
    <name type="scientific">Paenibacillus pasadenensis</name>
    <dbReference type="NCBI Taxonomy" id="217090"/>
    <lineage>
        <taxon>Bacteria</taxon>
        <taxon>Bacillati</taxon>
        <taxon>Bacillota</taxon>
        <taxon>Bacilli</taxon>
        <taxon>Bacillales</taxon>
        <taxon>Paenibacillaceae</taxon>
        <taxon>Paenibacillus</taxon>
    </lineage>
</organism>
<evidence type="ECO:0000256" key="6">
    <source>
        <dbReference type="ARBA" id="ARBA00022475"/>
    </source>
</evidence>
<keyword evidence="14" id="KW-1185">Reference proteome</keyword>
<dbReference type="InterPro" id="IPR051125">
    <property type="entry name" value="ABC-4/HrtB_transporter"/>
</dbReference>
<sequence length="376" mass="38666">MFLALREMRHSKLRYALMAAILILVSFLVLFVTGLAKGLSYANASSVVNMPADAFLLSADAEHRLARSELAAPQAERIRELAGEGKSEALGVRMAAVEVDGAGKADAAVLAVDPEGWLAPPVVEGAALAPGDTGKALADAQLKAAGARIGGVLTDTASGRSWEIVGFAQDESFSHTPALFVSPAEWAELARPVRGGAASGGGEPAGSAPYNAIALQGDAQRLEAIAAELPDTALLSKRQVIEAIPGYSAEQGSLSMMIAFLYVISAFVLAVFFYVMTLQKLGQFGILKAIGAGTGYLARSVAGQVLLLAAASLAASLLLIAGFRAVLPASLPFRLDEMTLLATCGLFLATSAAGSLVSIVKVARADALEAIGRTTA</sequence>
<evidence type="ECO:0000256" key="1">
    <source>
        <dbReference type="ARBA" id="ARBA00004651"/>
    </source>
</evidence>
<dbReference type="PANTHER" id="PTHR43738:SF1">
    <property type="entry name" value="HEMIN TRANSPORT SYSTEM PERMEASE PROTEIN HRTB-RELATED"/>
    <property type="match status" value="1"/>
</dbReference>
<dbReference type="GO" id="GO:0005886">
    <property type="term" value="C:plasma membrane"/>
    <property type="evidence" value="ECO:0007669"/>
    <property type="project" value="UniProtKB-SubCell"/>
</dbReference>
<dbReference type="RefSeq" id="WP_101808924.1">
    <property type="nucleotide sequence ID" value="NZ_NFEZ01000004.1"/>
</dbReference>
<gene>
    <name evidence="13" type="ORF">B8V81_3726</name>
</gene>
<reference evidence="13 14" key="1">
    <citation type="submission" date="2017-05" db="EMBL/GenBank/DDBJ databases">
        <title>Functional genome analysis of Paenibacillus pasadenensis strain R16: insights on endophytic life style and antifungal activity.</title>
        <authorList>
            <person name="Passera A."/>
            <person name="Marcolungo L."/>
            <person name="Casati P."/>
            <person name="Brasca M."/>
            <person name="Quaglino F."/>
            <person name="Delledonne M."/>
        </authorList>
    </citation>
    <scope>NUCLEOTIDE SEQUENCE [LARGE SCALE GENOMIC DNA]</scope>
    <source>
        <strain evidence="13 14">R16</strain>
    </source>
</reference>
<accession>A0A2N5N4M4</accession>
<evidence type="ECO:0000313" key="14">
    <source>
        <dbReference type="Proteomes" id="UP000234789"/>
    </source>
</evidence>
<keyword evidence="7 11" id="KW-0812">Transmembrane</keyword>
<keyword evidence="8 11" id="KW-1133">Transmembrane helix</keyword>
<keyword evidence="5" id="KW-0813">Transport</keyword>
<name>A0A2N5N4M4_9BACL</name>
<comment type="subunit">
    <text evidence="3">The complex is composed of two ATP-binding proteins (HrtA), two transmembrane proteins (HrtB) and a solute-binding protein.</text>
</comment>
<protein>
    <recommendedName>
        <fullName evidence="4">Putative hemin transport system permease protein HrtB</fullName>
    </recommendedName>
</protein>
<feature type="transmembrane region" description="Helical" evidence="11">
    <location>
        <begin position="340"/>
        <end position="363"/>
    </location>
</feature>
<feature type="transmembrane region" description="Helical" evidence="11">
    <location>
        <begin position="296"/>
        <end position="320"/>
    </location>
</feature>
<evidence type="ECO:0000259" key="12">
    <source>
        <dbReference type="Pfam" id="PF02687"/>
    </source>
</evidence>
<evidence type="ECO:0000256" key="7">
    <source>
        <dbReference type="ARBA" id="ARBA00022692"/>
    </source>
</evidence>
<feature type="transmembrane region" description="Helical" evidence="11">
    <location>
        <begin position="254"/>
        <end position="275"/>
    </location>
</feature>
<evidence type="ECO:0000256" key="5">
    <source>
        <dbReference type="ARBA" id="ARBA00022448"/>
    </source>
</evidence>
<evidence type="ECO:0000256" key="2">
    <source>
        <dbReference type="ARBA" id="ARBA00008697"/>
    </source>
</evidence>
<comment type="similarity">
    <text evidence="2">Belongs to the ABC-4 integral membrane protein family. HrtB subfamily.</text>
</comment>
<evidence type="ECO:0000256" key="10">
    <source>
        <dbReference type="ARBA" id="ARBA00024973"/>
    </source>
</evidence>
<dbReference type="EMBL" id="NFEZ01000004">
    <property type="protein sequence ID" value="PLT45295.1"/>
    <property type="molecule type" value="Genomic_DNA"/>
</dbReference>